<keyword evidence="3" id="KW-1185">Reference proteome</keyword>
<dbReference type="AlphaFoldDB" id="A0YD90"/>
<keyword evidence="1" id="KW-1133">Transmembrane helix</keyword>
<comment type="caution">
    <text evidence="2">The sequence shown here is derived from an EMBL/GenBank/DDBJ whole genome shotgun (WGS) entry which is preliminary data.</text>
</comment>
<dbReference type="Proteomes" id="UP000004931">
    <property type="component" value="Unassembled WGS sequence"/>
</dbReference>
<accession>A0YD90</accession>
<sequence>MISFYNCLYCIPTLIFIDIKMNRPIEAASQSGQGVQWCDAGPRRGADKQFNGTTTIGFWWSLSILIFSEAAVACCESMFYPRRFYVVF</sequence>
<dbReference type="EMBL" id="AAVT01000004">
    <property type="protein sequence ID" value="EAW31193.1"/>
    <property type="molecule type" value="Genomic_DNA"/>
</dbReference>
<feature type="transmembrane region" description="Helical" evidence="1">
    <location>
        <begin position="58"/>
        <end position="80"/>
    </location>
</feature>
<proteinExistence type="predicted"/>
<organism evidence="2 3">
    <name type="scientific">marine gamma proteobacterium HTCC2143</name>
    <dbReference type="NCBI Taxonomy" id="247633"/>
    <lineage>
        <taxon>Bacteria</taxon>
        <taxon>Pseudomonadati</taxon>
        <taxon>Pseudomonadota</taxon>
        <taxon>Gammaproteobacteria</taxon>
        <taxon>Cellvibrionales</taxon>
        <taxon>Spongiibacteraceae</taxon>
        <taxon>BD1-7 clade</taxon>
    </lineage>
</organism>
<keyword evidence="1" id="KW-0812">Transmembrane</keyword>
<reference evidence="2 3" key="1">
    <citation type="journal article" date="2010" name="J. Bacteriol.">
        <title>Genome sequence of the oligotrophic marine Gammaproteobacterium HTCC2143, isolated from the Oregon Coast.</title>
        <authorList>
            <person name="Oh H.M."/>
            <person name="Kang I."/>
            <person name="Ferriera S."/>
            <person name="Giovannoni S.J."/>
            <person name="Cho J.C."/>
        </authorList>
    </citation>
    <scope>NUCLEOTIDE SEQUENCE [LARGE SCALE GENOMIC DNA]</scope>
    <source>
        <strain evidence="2 3">HTCC2143</strain>
    </source>
</reference>
<name>A0YD90_9GAMM</name>
<evidence type="ECO:0000313" key="2">
    <source>
        <dbReference type="EMBL" id="EAW31193.1"/>
    </source>
</evidence>
<protein>
    <submittedName>
        <fullName evidence="2">Uncharacterized protein</fullName>
    </submittedName>
</protein>
<evidence type="ECO:0000256" key="1">
    <source>
        <dbReference type="SAM" id="Phobius"/>
    </source>
</evidence>
<evidence type="ECO:0000313" key="3">
    <source>
        <dbReference type="Proteomes" id="UP000004931"/>
    </source>
</evidence>
<keyword evidence="1" id="KW-0472">Membrane</keyword>
<gene>
    <name evidence="2" type="ORF">GP2143_03693</name>
</gene>
<dbReference type="STRING" id="247633.GP2143_03693"/>